<evidence type="ECO:0000256" key="1">
    <source>
        <dbReference type="SAM" id="MobiDB-lite"/>
    </source>
</evidence>
<keyword evidence="4" id="KW-1185">Reference proteome</keyword>
<feature type="region of interest" description="Disordered" evidence="1">
    <location>
        <begin position="237"/>
        <end position="262"/>
    </location>
</feature>
<keyword evidence="2" id="KW-0472">Membrane</keyword>
<dbReference type="AlphaFoldDB" id="A0A8T3E405"/>
<organism evidence="3 4">
    <name type="scientific">Albula goreensis</name>
    <dbReference type="NCBI Taxonomy" id="1534307"/>
    <lineage>
        <taxon>Eukaryota</taxon>
        <taxon>Metazoa</taxon>
        <taxon>Chordata</taxon>
        <taxon>Craniata</taxon>
        <taxon>Vertebrata</taxon>
        <taxon>Euteleostomi</taxon>
        <taxon>Actinopterygii</taxon>
        <taxon>Neopterygii</taxon>
        <taxon>Teleostei</taxon>
        <taxon>Albuliformes</taxon>
        <taxon>Albulidae</taxon>
        <taxon>Albula</taxon>
    </lineage>
</organism>
<evidence type="ECO:0000313" key="4">
    <source>
        <dbReference type="Proteomes" id="UP000829720"/>
    </source>
</evidence>
<feature type="transmembrane region" description="Helical" evidence="2">
    <location>
        <begin position="144"/>
        <end position="168"/>
    </location>
</feature>
<keyword evidence="2" id="KW-0812">Transmembrane</keyword>
<protein>
    <submittedName>
        <fullName evidence="3">Uncharacterized protein</fullName>
    </submittedName>
</protein>
<comment type="caution">
    <text evidence="3">The sequence shown here is derived from an EMBL/GenBank/DDBJ whole genome shotgun (WGS) entry which is preliminary data.</text>
</comment>
<accession>A0A8T3E405</accession>
<feature type="transmembrane region" description="Helical" evidence="2">
    <location>
        <begin position="188"/>
        <end position="207"/>
    </location>
</feature>
<feature type="compositionally biased region" description="Basic and acidic residues" evidence="1">
    <location>
        <begin position="253"/>
        <end position="262"/>
    </location>
</feature>
<gene>
    <name evidence="3" type="ORF">AGOR_G00001410</name>
</gene>
<feature type="transmembrane region" description="Helical" evidence="2">
    <location>
        <begin position="100"/>
        <end position="123"/>
    </location>
</feature>
<reference evidence="3" key="1">
    <citation type="submission" date="2021-01" db="EMBL/GenBank/DDBJ databases">
        <authorList>
            <person name="Zahm M."/>
            <person name="Roques C."/>
            <person name="Cabau C."/>
            <person name="Klopp C."/>
            <person name="Donnadieu C."/>
            <person name="Jouanno E."/>
            <person name="Lampietro C."/>
            <person name="Louis A."/>
            <person name="Herpin A."/>
            <person name="Echchiki A."/>
            <person name="Berthelot C."/>
            <person name="Parey E."/>
            <person name="Roest-Crollius H."/>
            <person name="Braasch I."/>
            <person name="Postlethwait J."/>
            <person name="Bobe J."/>
            <person name="Montfort J."/>
            <person name="Bouchez O."/>
            <person name="Begum T."/>
            <person name="Mejri S."/>
            <person name="Adams A."/>
            <person name="Chen W.-J."/>
            <person name="Guiguen Y."/>
        </authorList>
    </citation>
    <scope>NUCLEOTIDE SEQUENCE</scope>
    <source>
        <tissue evidence="3">Blood</tissue>
    </source>
</reference>
<dbReference type="Proteomes" id="UP000829720">
    <property type="component" value="Unassembled WGS sequence"/>
</dbReference>
<dbReference type="OrthoDB" id="9926994at2759"/>
<evidence type="ECO:0000256" key="2">
    <source>
        <dbReference type="SAM" id="Phobius"/>
    </source>
</evidence>
<feature type="compositionally biased region" description="Polar residues" evidence="1">
    <location>
        <begin position="238"/>
        <end position="250"/>
    </location>
</feature>
<name>A0A8T3E405_9TELE</name>
<keyword evidence="2" id="KW-1133">Transmembrane helix</keyword>
<evidence type="ECO:0000313" key="3">
    <source>
        <dbReference type="EMBL" id="KAI1904022.1"/>
    </source>
</evidence>
<proteinExistence type="predicted"/>
<sequence length="262" mass="28940">MLFKMTRLDLPSTGGLTKKDKTTAWTMTALELDNWGGRFRFGEACVGVLGCLCVAYAVWTPFWLGDAGLWTLGNSSELDAAADTELAGRTSLKALEAERVFAILSSLMAMSSGVLCLVFACCWTSQTVRSYSNTRSLLMAGQMLYPTTLMLITLAPTGFFFLLCWSLFTNQHWEEISADPSQLGSSYWLGALGWVLLLAVLPVVFLVEQFVVPDPLPDLMLAAESWWRAAVPPPYGSRSFSEGHCQNDQPFNRGEKKYMSLP</sequence>
<feature type="transmembrane region" description="Helical" evidence="2">
    <location>
        <begin position="44"/>
        <end position="64"/>
    </location>
</feature>
<dbReference type="EMBL" id="JAERUA010000001">
    <property type="protein sequence ID" value="KAI1904022.1"/>
    <property type="molecule type" value="Genomic_DNA"/>
</dbReference>